<name>A0AAP9H6H5_9GAMM</name>
<dbReference type="InterPro" id="IPR029037">
    <property type="entry name" value="DUF1407/YfgJ-like_sf"/>
</dbReference>
<dbReference type="EMBL" id="CP024636">
    <property type="protein sequence ID" value="QGR07463.1"/>
    <property type="molecule type" value="Genomic_DNA"/>
</dbReference>
<reference evidence="2" key="2">
    <citation type="journal article" date="2020" name="Environ. Microbiol.">
        <title>The extreme plant-growth-promoting properties of Pantoea phytobeneficialis MSR2 revealed by functional and genomic analysis.</title>
        <authorList>
            <person name="Nascimento F.X."/>
            <person name="Hernandez A.G."/>
            <person name="Glick B.R."/>
            <person name="Rossi M.J."/>
        </authorList>
    </citation>
    <scope>NUCLEOTIDE SEQUENCE</scope>
    <source>
        <strain evidence="2">MSR2</strain>
    </source>
</reference>
<evidence type="ECO:0000313" key="4">
    <source>
        <dbReference type="Proteomes" id="UP001171299"/>
    </source>
</evidence>
<evidence type="ECO:0000313" key="1">
    <source>
        <dbReference type="EMBL" id="MDO6408961.1"/>
    </source>
</evidence>
<sequence length="75" mass="8159">MSAHCPNCQQLLTHSDAGFDCRHCGSHFGEIAICPDCHQPLQVLKACGAVDYFCQHGDGLISKKRVTFIPDVAES</sequence>
<accession>A0AAP9H6H5</accession>
<dbReference type="AlphaFoldDB" id="A0AAP9H6H5"/>
<dbReference type="Gene3D" id="2.10.290.10">
    <property type="entry name" value="YfgJ-like"/>
    <property type="match status" value="1"/>
</dbReference>
<proteinExistence type="predicted"/>
<dbReference type="Proteomes" id="UP001171299">
    <property type="component" value="Unassembled WGS sequence"/>
</dbReference>
<dbReference type="KEGG" id="ppho:CTZ24_13965"/>
<protein>
    <submittedName>
        <fullName evidence="1">Zinc ribbon domain-containing protein</fullName>
    </submittedName>
</protein>
<dbReference type="InterPro" id="IPR010807">
    <property type="entry name" value="YfgJ-like"/>
</dbReference>
<reference evidence="3" key="1">
    <citation type="submission" date="2017-11" db="EMBL/GenBank/DDBJ databases">
        <title>Genome sequence of Pantoea sp. MSR2.</title>
        <authorList>
            <person name="Nascimento F.X."/>
        </authorList>
    </citation>
    <scope>NUCLEOTIDE SEQUENCE [LARGE SCALE GENOMIC DNA]</scope>
    <source>
        <strain evidence="3">MSR2</strain>
    </source>
</reference>
<evidence type="ECO:0000313" key="2">
    <source>
        <dbReference type="EMBL" id="QGR07463.1"/>
    </source>
</evidence>
<reference evidence="1" key="3">
    <citation type="submission" date="2023-07" db="EMBL/GenBank/DDBJ databases">
        <title>The extreme plant-growth-promoting properties of Pantoea phytobeneficialis PF55 revealed by functional and genomic analysis.</title>
        <authorList>
            <person name="Nascimento F.X."/>
            <person name="Marcio R.J."/>
        </authorList>
    </citation>
    <scope>NUCLEOTIDE SEQUENCE</scope>
    <source>
        <strain evidence="1">PF55</strain>
    </source>
</reference>
<keyword evidence="4" id="KW-1185">Reference proteome</keyword>
<organism evidence="2 3">
    <name type="scientific">Pantoea phytobeneficialis</name>
    <dbReference type="NCBI Taxonomy" id="2052056"/>
    <lineage>
        <taxon>Bacteria</taxon>
        <taxon>Pseudomonadati</taxon>
        <taxon>Pseudomonadota</taxon>
        <taxon>Gammaproteobacteria</taxon>
        <taxon>Enterobacterales</taxon>
        <taxon>Erwiniaceae</taxon>
        <taxon>Pantoea</taxon>
    </lineage>
</organism>
<dbReference type="SUPFAM" id="SSF161187">
    <property type="entry name" value="YfgJ-like"/>
    <property type="match status" value="1"/>
</dbReference>
<dbReference type="RefSeq" id="WP_021184343.1">
    <property type="nucleotide sequence ID" value="NZ_CP024636.1"/>
</dbReference>
<evidence type="ECO:0000313" key="3">
    <source>
        <dbReference type="Proteomes" id="UP000424872"/>
    </source>
</evidence>
<gene>
    <name evidence="2" type="ORF">CTZ24_13965</name>
    <name evidence="1" type="ORF">Q3404_20525</name>
</gene>
<dbReference type="Proteomes" id="UP000424872">
    <property type="component" value="Chromosome"/>
</dbReference>
<dbReference type="EMBL" id="JAUOOM010000023">
    <property type="protein sequence ID" value="MDO6408961.1"/>
    <property type="molecule type" value="Genomic_DNA"/>
</dbReference>
<dbReference type="Pfam" id="PF07191">
    <property type="entry name" value="Zn_ribbon_6"/>
    <property type="match status" value="1"/>
</dbReference>